<dbReference type="Gene3D" id="1.10.10.1210">
    <property type="entry name" value="MAGE homology domain, winged helix WH2 motif"/>
    <property type="match status" value="1"/>
</dbReference>
<dbReference type="AlphaFoldDB" id="A0A9N9Q0Y8"/>
<organism evidence="3 4">
    <name type="scientific">Hymenoscyphus albidus</name>
    <dbReference type="NCBI Taxonomy" id="595503"/>
    <lineage>
        <taxon>Eukaryota</taxon>
        <taxon>Fungi</taxon>
        <taxon>Dikarya</taxon>
        <taxon>Ascomycota</taxon>
        <taxon>Pezizomycotina</taxon>
        <taxon>Leotiomycetes</taxon>
        <taxon>Helotiales</taxon>
        <taxon>Helotiaceae</taxon>
        <taxon>Hymenoscyphus</taxon>
    </lineage>
</organism>
<dbReference type="OrthoDB" id="205198at2759"/>
<comment type="caution">
    <text evidence="3">The sequence shown here is derived from an EMBL/GenBank/DDBJ whole genome shotgun (WGS) entry which is preliminary data.</text>
</comment>
<dbReference type="InterPro" id="IPR002190">
    <property type="entry name" value="MHD_dom"/>
</dbReference>
<dbReference type="GO" id="GO:0005634">
    <property type="term" value="C:nucleus"/>
    <property type="evidence" value="ECO:0007669"/>
    <property type="project" value="TreeGrafter"/>
</dbReference>
<dbReference type="InterPro" id="IPR041899">
    <property type="entry name" value="MAGE_WH2"/>
</dbReference>
<feature type="compositionally biased region" description="Acidic residues" evidence="1">
    <location>
        <begin position="33"/>
        <end position="46"/>
    </location>
</feature>
<proteinExistence type="predicted"/>
<name>A0A9N9Q0Y8_9HELO</name>
<dbReference type="EMBL" id="CAJVRM010000010">
    <property type="protein sequence ID" value="CAG8971129.1"/>
    <property type="molecule type" value="Genomic_DNA"/>
</dbReference>
<dbReference type="SMART" id="SM01373">
    <property type="entry name" value="MAGE"/>
    <property type="match status" value="1"/>
</dbReference>
<dbReference type="PANTHER" id="PTHR11736:SF14">
    <property type="entry name" value="NSE3 HOMOLOG, SMC5-SMC6 COMPLEX COMPONENT"/>
    <property type="match status" value="1"/>
</dbReference>
<keyword evidence="4" id="KW-1185">Reference proteome</keyword>
<protein>
    <recommendedName>
        <fullName evidence="2">MAGE domain-containing protein</fullName>
    </recommendedName>
</protein>
<sequence length="326" mass="36524">MPSRRRRQVIEEESEEEDERPTQRVRGRVQAADSDDESEEAEEGEGVDAGGNGEADSQDQVVKKLVRYALACEFQRLPIKRTGIPERVLGNNKKVGSFKRVFEAAQKILRSKFGMEMVELPGREKVSLKDKRAASKAKRTAKATTSSYILITTLPIAYRVPEIIAPSLIESEEEEAAYVGLCTVIVSYISMNPNDAVADHKFMRFLRRLNVEENTPIDKTTVVLAKMMKHGYIWKFNDRQADGEEQIEWRVGPRGKVEIGNMGISGFVKTVWGDDAPEDLDKRLQRSLGMEVRSTEANEANGVEAAPVEEANGRAGPSRRRRGVDD</sequence>
<feature type="region of interest" description="Disordered" evidence="1">
    <location>
        <begin position="1"/>
        <end position="56"/>
    </location>
</feature>
<dbReference type="InterPro" id="IPR037445">
    <property type="entry name" value="MAGE"/>
</dbReference>
<dbReference type="GO" id="GO:0006281">
    <property type="term" value="P:DNA repair"/>
    <property type="evidence" value="ECO:0007669"/>
    <property type="project" value="TreeGrafter"/>
</dbReference>
<dbReference type="Gene3D" id="1.10.10.1200">
    <property type="entry name" value="MAGE homology domain, winged helix WH1 motif"/>
    <property type="match status" value="1"/>
</dbReference>
<evidence type="ECO:0000313" key="4">
    <source>
        <dbReference type="Proteomes" id="UP000701801"/>
    </source>
</evidence>
<dbReference type="Proteomes" id="UP000701801">
    <property type="component" value="Unassembled WGS sequence"/>
</dbReference>
<feature type="domain" description="MAGE" evidence="2">
    <location>
        <begin position="65"/>
        <end position="264"/>
    </location>
</feature>
<dbReference type="InterPro" id="IPR041898">
    <property type="entry name" value="MAGE_WH1"/>
</dbReference>
<evidence type="ECO:0000313" key="3">
    <source>
        <dbReference type="EMBL" id="CAG8971129.1"/>
    </source>
</evidence>
<evidence type="ECO:0000256" key="1">
    <source>
        <dbReference type="SAM" id="MobiDB-lite"/>
    </source>
</evidence>
<accession>A0A9N9Q0Y8</accession>
<feature type="region of interest" description="Disordered" evidence="1">
    <location>
        <begin position="291"/>
        <end position="326"/>
    </location>
</feature>
<feature type="compositionally biased region" description="Basic residues" evidence="1">
    <location>
        <begin position="317"/>
        <end position="326"/>
    </location>
</feature>
<reference evidence="3" key="1">
    <citation type="submission" date="2021-07" db="EMBL/GenBank/DDBJ databases">
        <authorList>
            <person name="Durling M."/>
        </authorList>
    </citation>
    <scope>NUCLEOTIDE SEQUENCE</scope>
</reference>
<evidence type="ECO:0000259" key="2">
    <source>
        <dbReference type="SMART" id="SM01373"/>
    </source>
</evidence>
<gene>
    <name evidence="3" type="ORF">HYALB_00008607</name>
</gene>
<dbReference type="Pfam" id="PF01454">
    <property type="entry name" value="MAGE"/>
    <property type="match status" value="1"/>
</dbReference>
<dbReference type="PANTHER" id="PTHR11736">
    <property type="entry name" value="MELANOMA-ASSOCIATED ANTIGEN MAGE ANTIGEN"/>
    <property type="match status" value="1"/>
</dbReference>